<dbReference type="GO" id="GO:0005737">
    <property type="term" value="C:cytoplasm"/>
    <property type="evidence" value="ECO:0007669"/>
    <property type="project" value="TreeGrafter"/>
</dbReference>
<comment type="caution">
    <text evidence="2">The sequence shown here is derived from an EMBL/GenBank/DDBJ whole genome shotgun (WGS) entry which is preliminary data.</text>
</comment>
<feature type="region of interest" description="Disordered" evidence="1">
    <location>
        <begin position="456"/>
        <end position="485"/>
    </location>
</feature>
<dbReference type="InterPro" id="IPR018810">
    <property type="entry name" value="UPF0662"/>
</dbReference>
<organism evidence="2 3">
    <name type="scientific">Diatrype stigma</name>
    <dbReference type="NCBI Taxonomy" id="117547"/>
    <lineage>
        <taxon>Eukaryota</taxon>
        <taxon>Fungi</taxon>
        <taxon>Dikarya</taxon>
        <taxon>Ascomycota</taxon>
        <taxon>Pezizomycotina</taxon>
        <taxon>Sordariomycetes</taxon>
        <taxon>Xylariomycetidae</taxon>
        <taxon>Xylariales</taxon>
        <taxon>Diatrypaceae</taxon>
        <taxon>Diatrype</taxon>
    </lineage>
</organism>
<dbReference type="PANTHER" id="PTHR28086">
    <property type="entry name" value="UPF0662 PROTEIN YPL260W"/>
    <property type="match status" value="1"/>
</dbReference>
<dbReference type="PANTHER" id="PTHR28086:SF1">
    <property type="entry name" value="CU(2+) SUPPRESSING AND BLEOMYCIN SENSITIVE PROTEIN 1"/>
    <property type="match status" value="1"/>
</dbReference>
<reference evidence="2 3" key="1">
    <citation type="submission" date="2024-02" db="EMBL/GenBank/DDBJ databases">
        <title>De novo assembly and annotation of 12 fungi associated with fruit tree decline syndrome in Ontario, Canada.</title>
        <authorList>
            <person name="Sulman M."/>
            <person name="Ellouze W."/>
            <person name="Ilyukhin E."/>
        </authorList>
    </citation>
    <scope>NUCLEOTIDE SEQUENCE [LARGE SCALE GENOMIC DNA]</scope>
    <source>
        <strain evidence="2 3">M11/M66-122</strain>
    </source>
</reference>
<dbReference type="EMBL" id="JAKJXP020000017">
    <property type="protein sequence ID" value="KAK7754842.1"/>
    <property type="molecule type" value="Genomic_DNA"/>
</dbReference>
<dbReference type="Pfam" id="PF10303">
    <property type="entry name" value="DUF2408"/>
    <property type="match status" value="2"/>
</dbReference>
<evidence type="ECO:0000313" key="2">
    <source>
        <dbReference type="EMBL" id="KAK7754842.1"/>
    </source>
</evidence>
<dbReference type="AlphaFoldDB" id="A0AAN9UWZ4"/>
<proteinExistence type="predicted"/>
<gene>
    <name evidence="2" type="ORF">SLS62_003156</name>
</gene>
<dbReference type="Proteomes" id="UP001320420">
    <property type="component" value="Unassembled WGS sequence"/>
</dbReference>
<protein>
    <submittedName>
        <fullName evidence="2">Uncharacterized protein</fullName>
    </submittedName>
</protein>
<keyword evidence="3" id="KW-1185">Reference proteome</keyword>
<dbReference type="GO" id="GO:0005634">
    <property type="term" value="C:nucleus"/>
    <property type="evidence" value="ECO:0007669"/>
    <property type="project" value="TreeGrafter"/>
</dbReference>
<evidence type="ECO:0000256" key="1">
    <source>
        <dbReference type="SAM" id="MobiDB-lite"/>
    </source>
</evidence>
<name>A0AAN9UWZ4_9PEZI</name>
<feature type="compositionally biased region" description="Basic and acidic residues" evidence="1">
    <location>
        <begin position="458"/>
        <end position="470"/>
    </location>
</feature>
<sequence>MDTPAIPAPRDEGEKEVLQQLMSIRDHLQLRKLDRSTYVRTQDVMVLYEQTIEQVKRLNEIRNGKTTEENRVDRVVDSCFQLLSLFFMTIGRNNEAPAAYALTSTIRRLLDHLTEADLFSAKDLESMSHTLDHLSEIVHSSPDTRSAPFLEALLANRIDRCRATLESLRRKNEEIAEPLRSTAEKLVSMLRQMAVINTRSKVCNKPAPVSPAQPANGTGQFNSKEIHKFRSQLEEFGSQRVDGKFLDENQNVLKGSEQVSGLLDRCLTYTTIVLERNGEFPEKWMPLYKTLVGIRNELDRLSLTQAWSLRETDLYDYQRQLDKIDESRIDGNWIDEEGQPAELYVQRTLLYLIRRSYGYIYHLMISSEPVSEALLPIYNQLQTLKRCLSEVKENGGVSTVRELYPYSMKLNSIDNMRVDGKFMVADDVPEGQGAVTELLSECFDINYDLRLAAEAAAEAEKENSTSKPPDEPLTDTQAPDGKPET</sequence>
<accession>A0AAN9UWZ4</accession>
<evidence type="ECO:0000313" key="3">
    <source>
        <dbReference type="Proteomes" id="UP001320420"/>
    </source>
</evidence>